<feature type="transmembrane region" description="Helical" evidence="11">
    <location>
        <begin position="231"/>
        <end position="250"/>
    </location>
</feature>
<evidence type="ECO:0000256" key="6">
    <source>
        <dbReference type="ARBA" id="ARBA00022832"/>
    </source>
</evidence>
<reference evidence="13" key="1">
    <citation type="submission" date="2022-10" db="EMBL/GenBank/DDBJ databases">
        <title>Genome assembly of Pristionchus species.</title>
        <authorList>
            <person name="Yoshida K."/>
            <person name="Sommer R.J."/>
        </authorList>
    </citation>
    <scope>NUCLEOTIDE SEQUENCE [LARGE SCALE GENOMIC DNA]</scope>
    <source>
        <strain evidence="13">RS5460</strain>
    </source>
</reference>
<dbReference type="AlphaFoldDB" id="A0AAN5DBC1"/>
<dbReference type="GO" id="GO:0030148">
    <property type="term" value="P:sphingolipid biosynthetic process"/>
    <property type="evidence" value="ECO:0007669"/>
    <property type="project" value="TreeGrafter"/>
</dbReference>
<feature type="transmembrane region" description="Helical" evidence="11">
    <location>
        <begin position="140"/>
        <end position="160"/>
    </location>
</feature>
<keyword evidence="3 11" id="KW-0444">Lipid biosynthesis</keyword>
<comment type="catalytic activity">
    <reaction evidence="11">
        <text>a very-long-chain acyl-CoA + malonyl-CoA + H(+) = a very-long-chain 3-oxoacyl-CoA + CO2 + CoA</text>
        <dbReference type="Rhea" id="RHEA:32727"/>
        <dbReference type="ChEBI" id="CHEBI:15378"/>
        <dbReference type="ChEBI" id="CHEBI:16526"/>
        <dbReference type="ChEBI" id="CHEBI:57287"/>
        <dbReference type="ChEBI" id="CHEBI:57384"/>
        <dbReference type="ChEBI" id="CHEBI:90725"/>
        <dbReference type="ChEBI" id="CHEBI:90736"/>
        <dbReference type="EC" id="2.3.1.199"/>
    </reaction>
</comment>
<name>A0AAN5DBC1_9BILA</name>
<comment type="pathway">
    <text evidence="2">Lipid metabolism; fatty acid biosynthesis.</text>
</comment>
<dbReference type="Proteomes" id="UP001328107">
    <property type="component" value="Unassembled WGS sequence"/>
</dbReference>
<dbReference type="EMBL" id="BTRK01000006">
    <property type="protein sequence ID" value="GMR60423.1"/>
    <property type="molecule type" value="Genomic_DNA"/>
</dbReference>
<dbReference type="GO" id="GO:0034626">
    <property type="term" value="P:fatty acid elongation, polyunsaturated fatty acid"/>
    <property type="evidence" value="ECO:0007669"/>
    <property type="project" value="TreeGrafter"/>
</dbReference>
<feature type="transmembrane region" description="Helical" evidence="11">
    <location>
        <begin position="193"/>
        <end position="211"/>
    </location>
</feature>
<evidence type="ECO:0000256" key="5">
    <source>
        <dbReference type="ARBA" id="ARBA00022692"/>
    </source>
</evidence>
<gene>
    <name evidence="12" type="ORF">PMAYCL1PPCAC_30618</name>
</gene>
<evidence type="ECO:0000313" key="13">
    <source>
        <dbReference type="Proteomes" id="UP001328107"/>
    </source>
</evidence>
<evidence type="ECO:0000256" key="1">
    <source>
        <dbReference type="ARBA" id="ARBA00004141"/>
    </source>
</evidence>
<evidence type="ECO:0000256" key="8">
    <source>
        <dbReference type="ARBA" id="ARBA00023098"/>
    </source>
</evidence>
<keyword evidence="4 11" id="KW-0808">Transferase</keyword>
<comment type="similarity">
    <text evidence="11">Belongs to the ELO family.</text>
</comment>
<dbReference type="GO" id="GO:0005789">
    <property type="term" value="C:endoplasmic reticulum membrane"/>
    <property type="evidence" value="ECO:0007669"/>
    <property type="project" value="TreeGrafter"/>
</dbReference>
<keyword evidence="10 11" id="KW-0275">Fatty acid biosynthesis</keyword>
<evidence type="ECO:0000256" key="2">
    <source>
        <dbReference type="ARBA" id="ARBA00005194"/>
    </source>
</evidence>
<keyword evidence="13" id="KW-1185">Reference proteome</keyword>
<feature type="non-terminal residue" evidence="12">
    <location>
        <position position="1"/>
    </location>
</feature>
<feature type="transmembrane region" description="Helical" evidence="11">
    <location>
        <begin position="262"/>
        <end position="280"/>
    </location>
</feature>
<keyword evidence="7 11" id="KW-1133">Transmembrane helix</keyword>
<sequence>ISIAEIIQHRYTAGTMADVFAFDRLMQIKFNVSELVSVVIEKEFDFHRAGRWMDDHIIFTFQASFLYLITIFSIKQWMSTRERFTLKYPVATWNLFIAALSGVCAAAMSPEFFGNIYHKGFGGSVCDTQQETFSGNQGRALFLLLIARLPEFIDTFFIVLKKQPLLFIHYFHHAFTLCMTWGTYSYFAPGSRHAIYVNSLIHTVMYSYYFLTSLNVRPPPFVARSITIGQIVQFFYIFYTLVHLTVLHATTESCQQDSSGLALTWFMDLTYLYLFIDFYLNKYKGEKKPSQKAKKVE</sequence>
<dbReference type="GO" id="GO:0034625">
    <property type="term" value="P:fatty acid elongation, monounsaturated fatty acid"/>
    <property type="evidence" value="ECO:0007669"/>
    <property type="project" value="TreeGrafter"/>
</dbReference>
<dbReference type="InterPro" id="IPR002076">
    <property type="entry name" value="ELO_fam"/>
</dbReference>
<evidence type="ECO:0000313" key="12">
    <source>
        <dbReference type="EMBL" id="GMR60423.1"/>
    </source>
</evidence>
<dbReference type="GO" id="GO:0009922">
    <property type="term" value="F:fatty acid elongase activity"/>
    <property type="evidence" value="ECO:0007669"/>
    <property type="project" value="UniProtKB-EC"/>
</dbReference>
<dbReference type="EC" id="2.3.1.199" evidence="11"/>
<keyword evidence="5 11" id="KW-0812">Transmembrane</keyword>
<protein>
    <recommendedName>
        <fullName evidence="11">Elongation of very long chain fatty acids protein</fullName>
        <ecNumber evidence="11">2.3.1.199</ecNumber>
    </recommendedName>
    <alternativeName>
        <fullName evidence="11">Very-long-chain 3-oxoacyl-CoA synthase</fullName>
    </alternativeName>
</protein>
<keyword evidence="6 11" id="KW-0276">Fatty acid metabolism</keyword>
<dbReference type="InterPro" id="IPR030457">
    <property type="entry name" value="ELO_CS"/>
</dbReference>
<dbReference type="PROSITE" id="PS01188">
    <property type="entry name" value="ELO"/>
    <property type="match status" value="1"/>
</dbReference>
<dbReference type="PANTHER" id="PTHR11157:SF26">
    <property type="entry name" value="ELONGATION OF LONG CHAIN FATTY ACIDS PROTEIN 1"/>
    <property type="match status" value="1"/>
</dbReference>
<dbReference type="Pfam" id="PF01151">
    <property type="entry name" value="ELO"/>
    <property type="match status" value="1"/>
</dbReference>
<comment type="subcellular location">
    <subcellularLocation>
        <location evidence="1">Membrane</location>
        <topology evidence="1">Multi-pass membrane protein</topology>
    </subcellularLocation>
</comment>
<keyword evidence="8 11" id="KW-0443">Lipid metabolism</keyword>
<dbReference type="GO" id="GO:0042761">
    <property type="term" value="P:very long-chain fatty acid biosynthetic process"/>
    <property type="evidence" value="ECO:0007669"/>
    <property type="project" value="TreeGrafter"/>
</dbReference>
<proteinExistence type="inferred from homology"/>
<evidence type="ECO:0000256" key="3">
    <source>
        <dbReference type="ARBA" id="ARBA00022516"/>
    </source>
</evidence>
<evidence type="ECO:0000256" key="9">
    <source>
        <dbReference type="ARBA" id="ARBA00023136"/>
    </source>
</evidence>
<evidence type="ECO:0000256" key="4">
    <source>
        <dbReference type="ARBA" id="ARBA00022679"/>
    </source>
</evidence>
<evidence type="ECO:0000256" key="7">
    <source>
        <dbReference type="ARBA" id="ARBA00022989"/>
    </source>
</evidence>
<keyword evidence="9 11" id="KW-0472">Membrane</keyword>
<feature type="transmembrane region" description="Helical" evidence="11">
    <location>
        <begin position="86"/>
        <end position="108"/>
    </location>
</feature>
<feature type="transmembrane region" description="Helical" evidence="11">
    <location>
        <begin position="167"/>
        <end position="187"/>
    </location>
</feature>
<feature type="transmembrane region" description="Helical" evidence="11">
    <location>
        <begin position="56"/>
        <end position="74"/>
    </location>
</feature>
<organism evidence="12 13">
    <name type="scientific">Pristionchus mayeri</name>
    <dbReference type="NCBI Taxonomy" id="1317129"/>
    <lineage>
        <taxon>Eukaryota</taxon>
        <taxon>Metazoa</taxon>
        <taxon>Ecdysozoa</taxon>
        <taxon>Nematoda</taxon>
        <taxon>Chromadorea</taxon>
        <taxon>Rhabditida</taxon>
        <taxon>Rhabditina</taxon>
        <taxon>Diplogasteromorpha</taxon>
        <taxon>Diplogasteroidea</taxon>
        <taxon>Neodiplogasteridae</taxon>
        <taxon>Pristionchus</taxon>
    </lineage>
</organism>
<dbReference type="GO" id="GO:0019367">
    <property type="term" value="P:fatty acid elongation, saturated fatty acid"/>
    <property type="evidence" value="ECO:0007669"/>
    <property type="project" value="TreeGrafter"/>
</dbReference>
<evidence type="ECO:0000256" key="10">
    <source>
        <dbReference type="ARBA" id="ARBA00023160"/>
    </source>
</evidence>
<comment type="caution">
    <text evidence="12">The sequence shown here is derived from an EMBL/GenBank/DDBJ whole genome shotgun (WGS) entry which is preliminary data.</text>
</comment>
<evidence type="ECO:0000256" key="11">
    <source>
        <dbReference type="RuleBase" id="RU361115"/>
    </source>
</evidence>
<dbReference type="PANTHER" id="PTHR11157">
    <property type="entry name" value="FATTY ACID ACYL TRANSFERASE-RELATED"/>
    <property type="match status" value="1"/>
</dbReference>
<accession>A0AAN5DBC1</accession>